<dbReference type="Proteomes" id="UP001242010">
    <property type="component" value="Chromosome"/>
</dbReference>
<dbReference type="Pfam" id="PF09848">
    <property type="entry name" value="SLFN-g3_helicase"/>
    <property type="match status" value="1"/>
</dbReference>
<evidence type="ECO:0000313" key="3">
    <source>
        <dbReference type="Proteomes" id="UP001242010"/>
    </source>
</evidence>
<organism evidence="2 3">
    <name type="scientific">Geothrix oryzae</name>
    <dbReference type="NCBI Taxonomy" id="2927975"/>
    <lineage>
        <taxon>Bacteria</taxon>
        <taxon>Pseudomonadati</taxon>
        <taxon>Acidobacteriota</taxon>
        <taxon>Holophagae</taxon>
        <taxon>Holophagales</taxon>
        <taxon>Holophagaceae</taxon>
        <taxon>Geothrix</taxon>
    </lineage>
</organism>
<dbReference type="EMBL" id="AP027079">
    <property type="protein sequence ID" value="BDU70251.1"/>
    <property type="molecule type" value="Genomic_DNA"/>
</dbReference>
<accession>A0ABM8DTA2</accession>
<gene>
    <name evidence="2" type="ORF">GETHOR_23520</name>
</gene>
<sequence length="627" mass="70379">MIVFKSVVGEFLEAVASSSLTEQIETRYRDILHRGPSPSERQAWQNSMHFVFHRLQASKVPHSCGVLIEYVIPTTLKRMDFVLSGYNSAQEKQVLIVELKQWSEAKLSDTPDLVWTKLGGKEIETPHPCYQAYSYLRFLQDLHEGFAKKEIHGRSCAYLHNYVPAAIGEPLFDDRYQTLQEETPLFLKKDNDKLEQFLASHLHEGDGASILDQVEAGPFRPSKRLIDEVGNLYEGNSSFVMLDEQKVAYENILSTVLKKGAKKRTIIVKGGPGTGKSVISMNAFGHLIRSELNVRFVAPNAAFRNVTKNALVRSGKRGTRATLDNLFSGAASFYQCNENTFDALIVDEAHRLKGKGTYQYFGESQVEDVLKASRVNVFFVDDDQRIRKDDIGTVESIRAAAEKFKSEVFEFELTSQFRCSGADGYLQWLNDALGIKDTGNFDGWDPSAFQFQICSTPGEVLDQVRAKSQGGFRARMLAGYAWNWSTEGNANGQIEDVTIPEHSFSMPWNGRAISETWAVHPEGEGQVGCVHTSQGLEFDYVGVLVGKDLQFDPDRGGLWGSWSDYKDTSGKKGLKNDPATLTRFISNIYKVLLSRGMKGCFVFFQDPKLEAYFRQRLSKTPNGLVMS</sequence>
<dbReference type="RefSeq" id="WP_286353971.1">
    <property type="nucleotide sequence ID" value="NZ_AP027079.1"/>
</dbReference>
<name>A0ABM8DTA2_9BACT</name>
<dbReference type="SUPFAM" id="SSF52540">
    <property type="entry name" value="P-loop containing nucleoside triphosphate hydrolases"/>
    <property type="match status" value="1"/>
</dbReference>
<evidence type="ECO:0000313" key="2">
    <source>
        <dbReference type="EMBL" id="BDU70251.1"/>
    </source>
</evidence>
<dbReference type="InterPro" id="IPR027417">
    <property type="entry name" value="P-loop_NTPase"/>
</dbReference>
<feature type="domain" description="Schlafen group 3-like DNA/RNA helicase" evidence="1">
    <location>
        <begin position="263"/>
        <end position="606"/>
    </location>
</feature>
<protein>
    <submittedName>
        <fullName evidence="2">ATPase AAA</fullName>
    </submittedName>
</protein>
<dbReference type="Gene3D" id="3.40.50.300">
    <property type="entry name" value="P-loop containing nucleotide triphosphate hydrolases"/>
    <property type="match status" value="1"/>
</dbReference>
<reference evidence="3" key="1">
    <citation type="journal article" date="2023" name="Int. J. Syst. Evol. Microbiol.">
        <title>Mesoterricola silvestris gen. nov., sp. nov., Mesoterricola sediminis sp. nov., Geothrix oryzae sp. nov., Geothrix edaphica sp. nov., Geothrix rubra sp. nov., and Geothrix limicola sp. nov., six novel members of Acidobacteriota isolated from soils.</title>
        <authorList>
            <person name="Itoh H."/>
            <person name="Sugisawa Y."/>
            <person name="Mise K."/>
            <person name="Xu Z."/>
            <person name="Kuniyasu M."/>
            <person name="Ushijima N."/>
            <person name="Kawano K."/>
            <person name="Kobayashi E."/>
            <person name="Shiratori Y."/>
            <person name="Masuda Y."/>
            <person name="Senoo K."/>
        </authorList>
    </citation>
    <scope>NUCLEOTIDE SEQUENCE [LARGE SCALE GENOMIC DNA]</scope>
    <source>
        <strain evidence="3">Red222</strain>
    </source>
</reference>
<dbReference type="InterPro" id="IPR018647">
    <property type="entry name" value="SLFN_3-like_DNA/RNA_helicase"/>
</dbReference>
<evidence type="ECO:0000259" key="1">
    <source>
        <dbReference type="Pfam" id="PF09848"/>
    </source>
</evidence>
<keyword evidence="3" id="KW-1185">Reference proteome</keyword>
<proteinExistence type="predicted"/>